<evidence type="ECO:0000256" key="4">
    <source>
        <dbReference type="ARBA" id="ARBA00023163"/>
    </source>
</evidence>
<protein>
    <submittedName>
        <fullName evidence="6">LysR family transcriptional regulator</fullName>
    </submittedName>
</protein>
<evidence type="ECO:0000313" key="6">
    <source>
        <dbReference type="EMBL" id="MDN0076707.1"/>
    </source>
</evidence>
<dbReference type="SUPFAM" id="SSF53850">
    <property type="entry name" value="Periplasmic binding protein-like II"/>
    <property type="match status" value="1"/>
</dbReference>
<dbReference type="PROSITE" id="PS50931">
    <property type="entry name" value="HTH_LYSR"/>
    <property type="match status" value="1"/>
</dbReference>
<gene>
    <name evidence="6" type="ORF">QU481_17760</name>
</gene>
<dbReference type="PANTHER" id="PTHR30419">
    <property type="entry name" value="HTH-TYPE TRANSCRIPTIONAL REGULATOR YBHD"/>
    <property type="match status" value="1"/>
</dbReference>
<dbReference type="RefSeq" id="WP_289831355.1">
    <property type="nucleotide sequence ID" value="NZ_JAUEDK010000040.1"/>
</dbReference>
<dbReference type="CDD" id="cd08440">
    <property type="entry name" value="PBP2_LTTR_like_4"/>
    <property type="match status" value="1"/>
</dbReference>
<evidence type="ECO:0000256" key="1">
    <source>
        <dbReference type="ARBA" id="ARBA00009437"/>
    </source>
</evidence>
<dbReference type="InterPro" id="IPR000847">
    <property type="entry name" value="LysR_HTH_N"/>
</dbReference>
<name>A0ABT7XSD4_9NEIS</name>
<dbReference type="InterPro" id="IPR050950">
    <property type="entry name" value="HTH-type_LysR_regulators"/>
</dbReference>
<accession>A0ABT7XSD4</accession>
<organism evidence="6 7">
    <name type="scientific">Crenobacter oryzisoli</name>
    <dbReference type="NCBI Taxonomy" id="3056844"/>
    <lineage>
        <taxon>Bacteria</taxon>
        <taxon>Pseudomonadati</taxon>
        <taxon>Pseudomonadota</taxon>
        <taxon>Betaproteobacteria</taxon>
        <taxon>Neisseriales</taxon>
        <taxon>Neisseriaceae</taxon>
        <taxon>Crenobacter</taxon>
    </lineage>
</organism>
<proteinExistence type="inferred from homology"/>
<keyword evidence="2" id="KW-0805">Transcription regulation</keyword>
<dbReference type="EMBL" id="JAUEDK010000040">
    <property type="protein sequence ID" value="MDN0076707.1"/>
    <property type="molecule type" value="Genomic_DNA"/>
</dbReference>
<comment type="similarity">
    <text evidence="1">Belongs to the LysR transcriptional regulatory family.</text>
</comment>
<dbReference type="PRINTS" id="PR00039">
    <property type="entry name" value="HTHLYSR"/>
</dbReference>
<keyword evidence="3" id="KW-0238">DNA-binding</keyword>
<sequence length="306" mass="33968">MARINLELNELQAFLAVAEKASFKAAAESLYLSQPALSRRIDKLEQSLQVRLLERTTRSVRLTEEGEHFRLHAQNVLDELEQAVRGLGERAHHRSGLVSIASIPSAAQYLLPAALASFAGEYPGMCLKVFDEGAQDVLNHVLEGKADFGINFIGGEDPGIDFQPMFTERYVLVVRKDHPLAVQQSVEWEELVGERLIGVSQRSGNRLLLDHHLASLPERPRVHYEASHLHGAYGMAMAGLGVMVVPELSLTPAYMHTLVGIVLGQPQISRTIGLITRVGYKPSPAVMRLIEFTRQEFTKYCLSKPL</sequence>
<evidence type="ECO:0000256" key="2">
    <source>
        <dbReference type="ARBA" id="ARBA00023015"/>
    </source>
</evidence>
<dbReference type="InterPro" id="IPR036388">
    <property type="entry name" value="WH-like_DNA-bd_sf"/>
</dbReference>
<dbReference type="Gene3D" id="3.40.190.290">
    <property type="match status" value="1"/>
</dbReference>
<keyword evidence="4" id="KW-0804">Transcription</keyword>
<dbReference type="Pfam" id="PF00126">
    <property type="entry name" value="HTH_1"/>
    <property type="match status" value="1"/>
</dbReference>
<evidence type="ECO:0000313" key="7">
    <source>
        <dbReference type="Proteomes" id="UP001168540"/>
    </source>
</evidence>
<dbReference type="PANTHER" id="PTHR30419:SF30">
    <property type="entry name" value="LYSR FAMILY TRANSCRIPTIONAL REGULATOR"/>
    <property type="match status" value="1"/>
</dbReference>
<dbReference type="InterPro" id="IPR036390">
    <property type="entry name" value="WH_DNA-bd_sf"/>
</dbReference>
<dbReference type="Proteomes" id="UP001168540">
    <property type="component" value="Unassembled WGS sequence"/>
</dbReference>
<dbReference type="Gene3D" id="1.10.10.10">
    <property type="entry name" value="Winged helix-like DNA-binding domain superfamily/Winged helix DNA-binding domain"/>
    <property type="match status" value="1"/>
</dbReference>
<dbReference type="Pfam" id="PF03466">
    <property type="entry name" value="LysR_substrate"/>
    <property type="match status" value="1"/>
</dbReference>
<feature type="domain" description="HTH lysR-type" evidence="5">
    <location>
        <begin position="6"/>
        <end position="63"/>
    </location>
</feature>
<dbReference type="InterPro" id="IPR005119">
    <property type="entry name" value="LysR_subst-bd"/>
</dbReference>
<reference evidence="6" key="1">
    <citation type="submission" date="2023-06" db="EMBL/GenBank/DDBJ databases">
        <authorList>
            <person name="Zhang S."/>
        </authorList>
    </citation>
    <scope>NUCLEOTIDE SEQUENCE</scope>
    <source>
        <strain evidence="6">SG2303</strain>
    </source>
</reference>
<dbReference type="SUPFAM" id="SSF46785">
    <property type="entry name" value="Winged helix' DNA-binding domain"/>
    <property type="match status" value="1"/>
</dbReference>
<keyword evidence="7" id="KW-1185">Reference proteome</keyword>
<evidence type="ECO:0000259" key="5">
    <source>
        <dbReference type="PROSITE" id="PS50931"/>
    </source>
</evidence>
<evidence type="ECO:0000256" key="3">
    <source>
        <dbReference type="ARBA" id="ARBA00023125"/>
    </source>
</evidence>
<comment type="caution">
    <text evidence="6">The sequence shown here is derived from an EMBL/GenBank/DDBJ whole genome shotgun (WGS) entry which is preliminary data.</text>
</comment>